<dbReference type="Proteomes" id="UP001151760">
    <property type="component" value="Unassembled WGS sequence"/>
</dbReference>
<evidence type="ECO:0000256" key="4">
    <source>
        <dbReference type="PROSITE-ProRule" id="PRU00325"/>
    </source>
</evidence>
<organism evidence="7 8">
    <name type="scientific">Tanacetum coccineum</name>
    <dbReference type="NCBI Taxonomy" id="301880"/>
    <lineage>
        <taxon>Eukaryota</taxon>
        <taxon>Viridiplantae</taxon>
        <taxon>Streptophyta</taxon>
        <taxon>Embryophyta</taxon>
        <taxon>Tracheophyta</taxon>
        <taxon>Spermatophyta</taxon>
        <taxon>Magnoliopsida</taxon>
        <taxon>eudicotyledons</taxon>
        <taxon>Gunneridae</taxon>
        <taxon>Pentapetalae</taxon>
        <taxon>asterids</taxon>
        <taxon>campanulids</taxon>
        <taxon>Asterales</taxon>
        <taxon>Asteraceae</taxon>
        <taxon>Asteroideae</taxon>
        <taxon>Anthemideae</taxon>
        <taxon>Anthemidinae</taxon>
        <taxon>Tanacetum</taxon>
    </lineage>
</organism>
<keyword evidence="3" id="KW-0862">Zinc</keyword>
<keyword evidence="8" id="KW-1185">Reference proteome</keyword>
<dbReference type="Pfam" id="PF04434">
    <property type="entry name" value="SWIM"/>
    <property type="match status" value="1"/>
</dbReference>
<dbReference type="PROSITE" id="PS50966">
    <property type="entry name" value="ZF_SWIM"/>
    <property type="match status" value="1"/>
</dbReference>
<keyword evidence="2 4" id="KW-0863">Zinc-finger</keyword>
<dbReference type="PANTHER" id="PTHR31973:SF190">
    <property type="entry name" value="MULE TRANSPOSASE DOMAIN-CONTAINING PROTEIN"/>
    <property type="match status" value="1"/>
</dbReference>
<evidence type="ECO:0000313" key="7">
    <source>
        <dbReference type="EMBL" id="GJT34291.1"/>
    </source>
</evidence>
<reference evidence="7" key="1">
    <citation type="journal article" date="2022" name="Int. J. Mol. Sci.">
        <title>Draft Genome of Tanacetum Coccineum: Genomic Comparison of Closely Related Tanacetum-Family Plants.</title>
        <authorList>
            <person name="Yamashiro T."/>
            <person name="Shiraishi A."/>
            <person name="Nakayama K."/>
            <person name="Satake H."/>
        </authorList>
    </citation>
    <scope>NUCLEOTIDE SEQUENCE</scope>
</reference>
<reference evidence="7" key="2">
    <citation type="submission" date="2022-01" db="EMBL/GenBank/DDBJ databases">
        <authorList>
            <person name="Yamashiro T."/>
            <person name="Shiraishi A."/>
            <person name="Satake H."/>
            <person name="Nakayama K."/>
        </authorList>
    </citation>
    <scope>NUCLEOTIDE SEQUENCE</scope>
</reference>
<protein>
    <submittedName>
        <fullName evidence="7">Mutator type transposase</fullName>
    </submittedName>
</protein>
<evidence type="ECO:0000256" key="2">
    <source>
        <dbReference type="ARBA" id="ARBA00022771"/>
    </source>
</evidence>
<evidence type="ECO:0000256" key="5">
    <source>
        <dbReference type="SAM" id="MobiDB-lite"/>
    </source>
</evidence>
<evidence type="ECO:0000256" key="1">
    <source>
        <dbReference type="ARBA" id="ARBA00022723"/>
    </source>
</evidence>
<name>A0ABQ5D7T8_9ASTR</name>
<feature type="domain" description="SWIM-type" evidence="6">
    <location>
        <begin position="143"/>
        <end position="189"/>
    </location>
</feature>
<dbReference type="SMART" id="SM00575">
    <property type="entry name" value="ZnF_PMZ"/>
    <property type="match status" value="1"/>
</dbReference>
<dbReference type="PANTHER" id="PTHR31973">
    <property type="entry name" value="POLYPROTEIN, PUTATIVE-RELATED"/>
    <property type="match status" value="1"/>
</dbReference>
<accession>A0ABQ5D7T8</accession>
<evidence type="ECO:0000313" key="8">
    <source>
        <dbReference type="Proteomes" id="UP001151760"/>
    </source>
</evidence>
<keyword evidence="1" id="KW-0479">Metal-binding</keyword>
<proteinExistence type="predicted"/>
<feature type="compositionally biased region" description="Polar residues" evidence="5">
    <location>
        <begin position="273"/>
        <end position="310"/>
    </location>
</feature>
<feature type="region of interest" description="Disordered" evidence="5">
    <location>
        <begin position="239"/>
        <end position="310"/>
    </location>
</feature>
<evidence type="ECO:0000256" key="3">
    <source>
        <dbReference type="ARBA" id="ARBA00022833"/>
    </source>
</evidence>
<dbReference type="InterPro" id="IPR006564">
    <property type="entry name" value="Znf_PMZ"/>
</dbReference>
<dbReference type="EMBL" id="BQNB010014951">
    <property type="protein sequence ID" value="GJT34291.1"/>
    <property type="molecule type" value="Genomic_DNA"/>
</dbReference>
<evidence type="ECO:0000259" key="6">
    <source>
        <dbReference type="PROSITE" id="PS50966"/>
    </source>
</evidence>
<comment type="caution">
    <text evidence="7">The sequence shown here is derived from an EMBL/GenBank/DDBJ whole genome shotgun (WGS) entry which is preliminary data.</text>
</comment>
<gene>
    <name evidence="7" type="ORF">Tco_0924710</name>
</gene>
<sequence length="310" mass="34086">MKVWGDYTKQYALLRDYVLNLQRTNPDTTMNLDVERCFDPSEPTRQFRRIYLCLGTLKKGFKACMGDLLGLYGCFMKGQYPGQLLTAVALGDDLDLTRDSNFSFMSDRQKVIDKSKGPLTPAIIVLFKAITDEASFYKVIGWFSITVLLSSSIVLECVVDVKEKTCSCIQWELTGTPCKHVVAALWDMAGNKNDVGIPESWVHAYYWLVTWEKKITSGGKLSRVGKTVTYYTCKKPGHNKRSCKNGVGGSQSSQRSVATPIASEASAARGSQAVATPITSQRSVVTPRTSQRSAASPRTSQSSAATAKGK</sequence>
<dbReference type="InterPro" id="IPR007527">
    <property type="entry name" value="Znf_SWIM"/>
</dbReference>